<dbReference type="InterPro" id="IPR002657">
    <property type="entry name" value="BilAc:Na_symport/Acr3"/>
</dbReference>
<evidence type="ECO:0000313" key="7">
    <source>
        <dbReference type="Proteomes" id="UP000285278"/>
    </source>
</evidence>
<dbReference type="AlphaFoldDB" id="A0A418Q6X1"/>
<feature type="transmembrane region" description="Helical" evidence="5">
    <location>
        <begin position="149"/>
        <end position="167"/>
    </location>
</feature>
<evidence type="ECO:0000256" key="3">
    <source>
        <dbReference type="ARBA" id="ARBA00022989"/>
    </source>
</evidence>
<dbReference type="Pfam" id="PF01758">
    <property type="entry name" value="SBF"/>
    <property type="match status" value="1"/>
</dbReference>
<dbReference type="PANTHER" id="PTHR10361">
    <property type="entry name" value="SODIUM-BILE ACID COTRANSPORTER"/>
    <property type="match status" value="1"/>
</dbReference>
<dbReference type="Proteomes" id="UP000285278">
    <property type="component" value="Unassembled WGS sequence"/>
</dbReference>
<reference evidence="6 7" key="1">
    <citation type="submission" date="2018-09" db="EMBL/GenBank/DDBJ databases">
        <title>Optimization and identification of Corynebacterium falsenii FN1-14 from fish paste.</title>
        <authorList>
            <person name="Daroonpunt R."/>
            <person name="Tanasupawat S."/>
        </authorList>
    </citation>
    <scope>NUCLEOTIDE SEQUENCE [LARGE SCALE GENOMIC DNA]</scope>
    <source>
        <strain evidence="6 7">FN1-14</strain>
    </source>
</reference>
<feature type="transmembrane region" description="Helical" evidence="5">
    <location>
        <begin position="52"/>
        <end position="71"/>
    </location>
</feature>
<dbReference type="GO" id="GO:0016020">
    <property type="term" value="C:membrane"/>
    <property type="evidence" value="ECO:0007669"/>
    <property type="project" value="UniProtKB-SubCell"/>
</dbReference>
<evidence type="ECO:0000256" key="4">
    <source>
        <dbReference type="ARBA" id="ARBA00023136"/>
    </source>
</evidence>
<comment type="subcellular location">
    <subcellularLocation>
        <location evidence="1">Membrane</location>
        <topology evidence="1">Multi-pass membrane protein</topology>
    </subcellularLocation>
</comment>
<sequence length="329" mass="33727">MTAQDSTPTEDPTPNPDSTTDRQALIASLGFPLLVLLGGLIGFAAPSAVTSISSWVTPLLGVIMFGMGLTLKPHDFALVAKRPLPVIIGVVAQFVIMPLLALLVVVALDLPNEIAVGVILVGCSPGGTASNVVSYLARGDVALSVTMTSISTLLAPLITPALTLWLAGELMEVSVSAMALSIVKVVLVPVLAGLLVRLLLPSIVDVITPALPWISVIAISTIVAVVVGGSRDNIVKAGGIVLLAVILHNTLGYLLGYLTGRVTGQPVPVRRTMAVEVGMQNSGLASTLAMAHISPLAALPGAVFSVWHNLSGAMLAAACRLSDARAGKK</sequence>
<comment type="caution">
    <text evidence="6">The sequence shown here is derived from an EMBL/GenBank/DDBJ whole genome shotgun (WGS) entry which is preliminary data.</text>
</comment>
<feature type="transmembrane region" description="Helical" evidence="5">
    <location>
        <begin position="234"/>
        <end position="255"/>
    </location>
</feature>
<protein>
    <submittedName>
        <fullName evidence="6">Bile acid:sodium symporter family protein</fullName>
    </submittedName>
</protein>
<organism evidence="6 7">
    <name type="scientific">Corynebacterium falsenii</name>
    <dbReference type="NCBI Taxonomy" id="108486"/>
    <lineage>
        <taxon>Bacteria</taxon>
        <taxon>Bacillati</taxon>
        <taxon>Actinomycetota</taxon>
        <taxon>Actinomycetes</taxon>
        <taxon>Mycobacteriales</taxon>
        <taxon>Corynebacteriaceae</taxon>
        <taxon>Corynebacterium</taxon>
    </lineage>
</organism>
<name>A0A418Q6X1_9CORY</name>
<dbReference type="OrthoDB" id="9806785at2"/>
<feature type="transmembrane region" description="Helical" evidence="5">
    <location>
        <begin position="24"/>
        <end position="46"/>
    </location>
</feature>
<keyword evidence="2 5" id="KW-0812">Transmembrane</keyword>
<keyword evidence="3 5" id="KW-1133">Transmembrane helix</keyword>
<dbReference type="InterPro" id="IPR038770">
    <property type="entry name" value="Na+/solute_symporter_sf"/>
</dbReference>
<dbReference type="STRING" id="1451189.CFAL_07100"/>
<dbReference type="RefSeq" id="WP_119664709.1">
    <property type="nucleotide sequence ID" value="NZ_CP083647.1"/>
</dbReference>
<dbReference type="Gene3D" id="1.20.1530.20">
    <property type="match status" value="1"/>
</dbReference>
<dbReference type="EMBL" id="QXJK01000005">
    <property type="protein sequence ID" value="RIX34842.1"/>
    <property type="molecule type" value="Genomic_DNA"/>
</dbReference>
<evidence type="ECO:0000313" key="6">
    <source>
        <dbReference type="EMBL" id="RIX34842.1"/>
    </source>
</evidence>
<evidence type="ECO:0000256" key="1">
    <source>
        <dbReference type="ARBA" id="ARBA00004141"/>
    </source>
</evidence>
<gene>
    <name evidence="6" type="ORF">D3M95_05905</name>
</gene>
<accession>A0A418Q6X1</accession>
<feature type="transmembrane region" description="Helical" evidence="5">
    <location>
        <begin position="83"/>
        <end position="108"/>
    </location>
</feature>
<feature type="transmembrane region" description="Helical" evidence="5">
    <location>
        <begin position="173"/>
        <end position="198"/>
    </location>
</feature>
<feature type="transmembrane region" description="Helical" evidence="5">
    <location>
        <begin position="114"/>
        <end position="137"/>
    </location>
</feature>
<evidence type="ECO:0000256" key="5">
    <source>
        <dbReference type="SAM" id="Phobius"/>
    </source>
</evidence>
<evidence type="ECO:0000256" key="2">
    <source>
        <dbReference type="ARBA" id="ARBA00022692"/>
    </source>
</evidence>
<keyword evidence="7" id="KW-1185">Reference proteome</keyword>
<proteinExistence type="predicted"/>
<keyword evidence="4 5" id="KW-0472">Membrane</keyword>
<dbReference type="InterPro" id="IPR004710">
    <property type="entry name" value="Bilac:Na_transpt"/>
</dbReference>
<feature type="transmembrane region" description="Helical" evidence="5">
    <location>
        <begin position="210"/>
        <end position="228"/>
    </location>
</feature>
<dbReference type="PANTHER" id="PTHR10361:SF28">
    <property type="entry name" value="P3 PROTEIN-RELATED"/>
    <property type="match status" value="1"/>
</dbReference>